<gene>
    <name evidence="2" type="primary">CYC</name>
</gene>
<dbReference type="PROSITE" id="PS51369">
    <property type="entry name" value="TCP"/>
    <property type="match status" value="1"/>
</dbReference>
<dbReference type="AlphaFoldDB" id="D6PVM6"/>
<dbReference type="EMBL" id="GU982262">
    <property type="protein sequence ID" value="ADG62459.1"/>
    <property type="molecule type" value="Genomic_DNA"/>
</dbReference>
<sequence>DILGFDKASKTLDWLLTKSRKAIKALSQGNTVANNLSSASNCEVDTENGDDIDGIFSKCKSPAGISNEKEMKTLQRYSNSTLLAKE</sequence>
<dbReference type="Pfam" id="PF03634">
    <property type="entry name" value="TCP"/>
    <property type="match status" value="1"/>
</dbReference>
<proteinExistence type="predicted"/>
<evidence type="ECO:0000313" key="2">
    <source>
        <dbReference type="EMBL" id="ADG62459.1"/>
    </source>
</evidence>
<feature type="domain" description="TCP" evidence="1">
    <location>
        <begin position="1"/>
        <end position="26"/>
    </location>
</feature>
<protein>
    <submittedName>
        <fullName evidence="2">CYCLOIDEA-like protein</fullName>
    </submittedName>
</protein>
<accession>D6PVM6</accession>
<reference evidence="2" key="1">
    <citation type="journal article" date="2010" name="Proc. Natl. Acad. Sci. U.S.A.">
        <title>Floral symmetry genes and the origin and maintenance of zygomorphy in a plant-pollinator mutualism.</title>
        <authorList>
            <person name="Zhang W."/>
            <person name="Kramer E.M."/>
            <person name="Davis C.C."/>
        </authorList>
    </citation>
    <scope>NUCLEOTIDE SEQUENCE</scope>
</reference>
<evidence type="ECO:0000259" key="1">
    <source>
        <dbReference type="PROSITE" id="PS51369"/>
    </source>
</evidence>
<feature type="non-terminal residue" evidence="2">
    <location>
        <position position="1"/>
    </location>
</feature>
<name>D6PVM6_9ROSI</name>
<dbReference type="InterPro" id="IPR017887">
    <property type="entry name" value="TF_TCP_subgr"/>
</dbReference>
<feature type="non-terminal residue" evidence="2">
    <location>
        <position position="86"/>
    </location>
</feature>
<organism evidence="2">
    <name type="scientific">Bhesa paniculata</name>
    <dbReference type="NCBI Taxonomy" id="324800"/>
    <lineage>
        <taxon>Eukaryota</taxon>
        <taxon>Viridiplantae</taxon>
        <taxon>Streptophyta</taxon>
        <taxon>Embryophyta</taxon>
        <taxon>Tracheophyta</taxon>
        <taxon>Spermatophyta</taxon>
        <taxon>Magnoliopsida</taxon>
        <taxon>eudicotyledons</taxon>
        <taxon>Gunneridae</taxon>
        <taxon>Pentapetalae</taxon>
        <taxon>rosids</taxon>
        <taxon>fabids</taxon>
        <taxon>Malpighiales</taxon>
        <taxon>Centroplacaceae</taxon>
        <taxon>Bhesa</taxon>
    </lineage>
</organism>